<evidence type="ECO:0000313" key="2">
    <source>
        <dbReference type="Proteomes" id="UP000445000"/>
    </source>
</evidence>
<gene>
    <name evidence="1" type="ORF">GCM10011487_64110</name>
</gene>
<dbReference type="Proteomes" id="UP000445000">
    <property type="component" value="Unassembled WGS sequence"/>
</dbReference>
<dbReference type="EMBL" id="BLJN01000009">
    <property type="protein sequence ID" value="GFE84411.1"/>
    <property type="molecule type" value="Genomic_DNA"/>
</dbReference>
<protein>
    <submittedName>
        <fullName evidence="1">Uncharacterized protein</fullName>
    </submittedName>
</protein>
<dbReference type="GO" id="GO:0004553">
    <property type="term" value="F:hydrolase activity, hydrolyzing O-glycosyl compounds"/>
    <property type="evidence" value="ECO:0007669"/>
    <property type="project" value="InterPro"/>
</dbReference>
<comment type="caution">
    <text evidence="1">The sequence shown here is derived from an EMBL/GenBank/DDBJ whole genome shotgun (WGS) entry which is preliminary data.</text>
</comment>
<dbReference type="AlphaFoldDB" id="A0A829YNB4"/>
<proteinExistence type="predicted"/>
<sequence>MDYEPILAACDDPAIGAALTGAIGQLFENQIAYLKRDVKEETIAARLAQYLAPHFDGFDIDVEYNKMGDIPKQVAWNEKPELVYPDLIVHIAGTETNILVMELKKDSNPKSKDGDIRKLRAYRRELGYLHALFIRFGVRERAGTISECEWVDV</sequence>
<accession>A0A829YNB4</accession>
<organism evidence="1 2">
    <name type="scientific">Steroidobacter agaridevorans</name>
    <dbReference type="NCBI Taxonomy" id="2695856"/>
    <lineage>
        <taxon>Bacteria</taxon>
        <taxon>Pseudomonadati</taxon>
        <taxon>Pseudomonadota</taxon>
        <taxon>Gammaproteobacteria</taxon>
        <taxon>Steroidobacterales</taxon>
        <taxon>Steroidobacteraceae</taxon>
        <taxon>Steroidobacter</taxon>
    </lineage>
</organism>
<dbReference type="InterPro" id="IPR001579">
    <property type="entry name" value="Glyco_hydro_18_chit_AS"/>
</dbReference>
<dbReference type="GO" id="GO:0005975">
    <property type="term" value="P:carbohydrate metabolic process"/>
    <property type="evidence" value="ECO:0007669"/>
    <property type="project" value="InterPro"/>
</dbReference>
<evidence type="ECO:0000313" key="1">
    <source>
        <dbReference type="EMBL" id="GFE84411.1"/>
    </source>
</evidence>
<name>A0A829YNB4_9GAMM</name>
<reference evidence="2" key="1">
    <citation type="submission" date="2020-01" db="EMBL/GenBank/DDBJ databases">
        <title>'Steroidobacter agaridevorans' sp. nov., agar-degrading bacteria isolated from rhizosphere soils.</title>
        <authorList>
            <person name="Ikenaga M."/>
            <person name="Kataoka M."/>
            <person name="Murouchi A."/>
            <person name="Katsuragi S."/>
            <person name="Sakai M."/>
        </authorList>
    </citation>
    <scope>NUCLEOTIDE SEQUENCE [LARGE SCALE GENOMIC DNA]</scope>
    <source>
        <strain evidence="2">YU21-B</strain>
    </source>
</reference>
<dbReference type="RefSeq" id="WP_161816018.1">
    <property type="nucleotide sequence ID" value="NZ_BLJN01000009.1"/>
</dbReference>
<dbReference type="PROSITE" id="PS01095">
    <property type="entry name" value="GH18_1"/>
    <property type="match status" value="1"/>
</dbReference>
<keyword evidence="2" id="KW-1185">Reference proteome</keyword>